<name>A0ABQ5GU19_9ASTR</name>
<reference evidence="2" key="2">
    <citation type="submission" date="2022-01" db="EMBL/GenBank/DDBJ databases">
        <authorList>
            <person name="Yamashiro T."/>
            <person name="Shiraishi A."/>
            <person name="Satake H."/>
            <person name="Nakayama K."/>
        </authorList>
    </citation>
    <scope>NUCLEOTIDE SEQUENCE</scope>
</reference>
<evidence type="ECO:0000256" key="1">
    <source>
        <dbReference type="SAM" id="MobiDB-lite"/>
    </source>
</evidence>
<gene>
    <name evidence="2" type="ORF">Tco_1045867</name>
</gene>
<evidence type="ECO:0000313" key="2">
    <source>
        <dbReference type="EMBL" id="GJT79142.1"/>
    </source>
</evidence>
<evidence type="ECO:0000313" key="3">
    <source>
        <dbReference type="Proteomes" id="UP001151760"/>
    </source>
</evidence>
<feature type="region of interest" description="Disordered" evidence="1">
    <location>
        <begin position="269"/>
        <end position="297"/>
    </location>
</feature>
<reference evidence="2" key="1">
    <citation type="journal article" date="2022" name="Int. J. Mol. Sci.">
        <title>Draft Genome of Tanacetum Coccineum: Genomic Comparison of Closely Related Tanacetum-Family Plants.</title>
        <authorList>
            <person name="Yamashiro T."/>
            <person name="Shiraishi A."/>
            <person name="Nakayama K."/>
            <person name="Satake H."/>
        </authorList>
    </citation>
    <scope>NUCLEOTIDE SEQUENCE</scope>
</reference>
<feature type="compositionally biased region" description="Low complexity" evidence="1">
    <location>
        <begin position="277"/>
        <end position="286"/>
    </location>
</feature>
<keyword evidence="3" id="KW-1185">Reference proteome</keyword>
<feature type="compositionally biased region" description="Basic residues" evidence="1">
    <location>
        <begin position="287"/>
        <end position="297"/>
    </location>
</feature>
<sequence length="297" mass="33417">MQRVNTEILKKNQNLRNELKELTSITEAWLNSSNKVNYSGPKDPVFVKSSADNSEVSITSSNKPKLSKVEDSTLTLQLSKSILKSKYAFKAETLKGITVNEPSSAPARGNKSSLVSKTNLAPAGKLKNVKMEDDPPLAICKRINHRTCDHAEFMSSMNINQYDTGQGKSSSRSRPARPAIPFPSYIHCGYNDHKSNDCVYYPKCEICGSYDHDTHGHNMIIFLRRGIKPRNPQHVTKNCETCGSNVHTTFNHNDIEWFRKRKALQAKKVESFKASKTKSSSALRLKTPTKRWVSKQN</sequence>
<comment type="caution">
    <text evidence="2">The sequence shown here is derived from an EMBL/GenBank/DDBJ whole genome shotgun (WGS) entry which is preliminary data.</text>
</comment>
<dbReference type="EMBL" id="BQNB010018871">
    <property type="protein sequence ID" value="GJT79142.1"/>
    <property type="molecule type" value="Genomic_DNA"/>
</dbReference>
<protein>
    <submittedName>
        <fullName evidence="2">Uncharacterized protein</fullName>
    </submittedName>
</protein>
<proteinExistence type="predicted"/>
<dbReference type="Proteomes" id="UP001151760">
    <property type="component" value="Unassembled WGS sequence"/>
</dbReference>
<organism evidence="2 3">
    <name type="scientific">Tanacetum coccineum</name>
    <dbReference type="NCBI Taxonomy" id="301880"/>
    <lineage>
        <taxon>Eukaryota</taxon>
        <taxon>Viridiplantae</taxon>
        <taxon>Streptophyta</taxon>
        <taxon>Embryophyta</taxon>
        <taxon>Tracheophyta</taxon>
        <taxon>Spermatophyta</taxon>
        <taxon>Magnoliopsida</taxon>
        <taxon>eudicotyledons</taxon>
        <taxon>Gunneridae</taxon>
        <taxon>Pentapetalae</taxon>
        <taxon>asterids</taxon>
        <taxon>campanulids</taxon>
        <taxon>Asterales</taxon>
        <taxon>Asteraceae</taxon>
        <taxon>Asteroideae</taxon>
        <taxon>Anthemideae</taxon>
        <taxon>Anthemidinae</taxon>
        <taxon>Tanacetum</taxon>
    </lineage>
</organism>
<accession>A0ABQ5GU19</accession>